<dbReference type="InterPro" id="IPR043128">
    <property type="entry name" value="Rev_trsase/Diguanyl_cyclase"/>
</dbReference>
<dbReference type="SMART" id="SM00267">
    <property type="entry name" value="GGDEF"/>
    <property type="match status" value="1"/>
</dbReference>
<dbReference type="InterPro" id="IPR001633">
    <property type="entry name" value="EAL_dom"/>
</dbReference>
<sequence length="1045" mass="115680">MFLQGGGMRQVFSTVAAGMSRAARNGWEALARRGPVLWLTLCGVLLVAGIFGVTAMAVGEFRERTLANRERELENTVQLIARHFDQQFEDSDVVAADLIGQMNLVEVTSPAMFRERMSGPAANQMLRSKISSVSYLGDIAIYDADGDLISWSRPHPLPKINVSSRAYFQTFKTNPQSEPVLLESVRSFIINKWTTIVARRLTGADGTFLGAMVRRIDPDSYQHYFASVALAEGTAISLFDREGKMLARYPHLEELIGRNFKDAPLMQKVLANGGQQTLRGRSPVDGEERLGSAASLTHFPLVIIATNTTAAALADWRQQTGFMVTTAALSAAVIALILYLIIRLINRQNREAQERLEAERLRLDTALNNMTQGLILYDASGTIVTCNRRYADMFGLSHDVIKPGCHIREAMYHRKERGAFDGDVEEFCADVMRVVAEGTVSARIHQLANGRAFQVINTPLAQGGWVATIEDITDRRHLEQERDRNHTFLREIIDHIPSRITVKDARTRRYLLANQVAEEQLGETPETIVGKSAFDLYPTEDAEIITRDDDKLLQSPNGLFLDEHIWNTPATGRRYITSTRIGIRDKSGEPRYIINVVEDVTERRRAHEKIAHMAHYDALTDLPNRTLFREQIERELAKVGDQFALLYIDVDEFKGINDSLGHHVGDELLKAIAGRLRGCLKHGDLIARLGGDEFAVIQTGIQSSAEVLSFVTRIYQAIRQPYHCLGHQLSTDASIGIALAPQDGADLDQLIKNADLAMYGAKAEGRRTHRFFEPEMDASARARLSMEQDLRQALVNGGFEIHYQPLVDLRTNDVSGCEALLRWRHPDRGMVSPAEFIPVAEDTGLINELGDWVLRMACNEAATWPSHVRVAVNVSPVQLKCDTLALRIAGALAASGLDPRRLELEITEAVLIRDDEAALSILHQLRSIGVRIALDDFGTGYSSLSYLKRFPFDKIKIDRCFVADIAETSGAPVIVQAVVNIAAASSMTTVAEGVETEAQRELLRALGCTQMQGYLFSPPKPASEVRKLFGSGDGLPGALPVAAVA</sequence>
<proteinExistence type="predicted"/>
<dbReference type="InterPro" id="IPR054327">
    <property type="entry name" value="His-kinase-like_sensor"/>
</dbReference>
<dbReference type="PANTHER" id="PTHR44757">
    <property type="entry name" value="DIGUANYLATE CYCLASE DGCP"/>
    <property type="match status" value="1"/>
</dbReference>
<dbReference type="PROSITE" id="PS50112">
    <property type="entry name" value="PAS"/>
    <property type="match status" value="2"/>
</dbReference>
<reference evidence="1 2" key="2">
    <citation type="journal article" date="2017" name="Syst. Appl. Microbiol.">
        <title>Soybeans inoculated with root zone soils of Canadian native legumes harbour diverse and novel Bradyrhizobium spp. that possess agricultural potential.</title>
        <authorList>
            <person name="Bromfield E.S.P."/>
            <person name="Cloutier S."/>
            <person name="Tambong J.T."/>
            <person name="Tran Thi T.V."/>
        </authorList>
    </citation>
    <scope>NUCLEOTIDE SEQUENCE [LARGE SCALE GENOMIC DNA]</scope>
    <source>
        <strain evidence="1 2">OO99</strain>
    </source>
</reference>
<dbReference type="CDD" id="cd12914">
    <property type="entry name" value="PDC1_DGC_like"/>
    <property type="match status" value="1"/>
</dbReference>
<dbReference type="PROSITE" id="PS50887">
    <property type="entry name" value="GGDEF"/>
    <property type="match status" value="1"/>
</dbReference>
<gene>
    <name evidence="1" type="ORF">CIT37_09930</name>
</gene>
<dbReference type="KEGG" id="bot:CIT37_09930"/>
<dbReference type="NCBIfam" id="TIGR00229">
    <property type="entry name" value="sensory_box"/>
    <property type="match status" value="2"/>
</dbReference>
<dbReference type="FunFam" id="3.20.20.450:FF:000001">
    <property type="entry name" value="Cyclic di-GMP phosphodiesterase yahA"/>
    <property type="match status" value="1"/>
</dbReference>
<dbReference type="InterPro" id="IPR000160">
    <property type="entry name" value="GGDEF_dom"/>
</dbReference>
<dbReference type="InterPro" id="IPR013656">
    <property type="entry name" value="PAS_4"/>
</dbReference>
<dbReference type="Gene3D" id="3.30.70.270">
    <property type="match status" value="1"/>
</dbReference>
<name>A0A2U8P439_9BRAD</name>
<dbReference type="SMART" id="SM00052">
    <property type="entry name" value="EAL"/>
    <property type="match status" value="1"/>
</dbReference>
<organism evidence="1 2">
    <name type="scientific">Bradyrhizobium ottawaense</name>
    <dbReference type="NCBI Taxonomy" id="931866"/>
    <lineage>
        <taxon>Bacteria</taxon>
        <taxon>Pseudomonadati</taxon>
        <taxon>Pseudomonadota</taxon>
        <taxon>Alphaproteobacteria</taxon>
        <taxon>Hyphomicrobiales</taxon>
        <taxon>Nitrobacteraceae</taxon>
        <taxon>Bradyrhizobium</taxon>
    </lineage>
</organism>
<dbReference type="Pfam" id="PF22588">
    <property type="entry name" value="dCache_1_like"/>
    <property type="match status" value="1"/>
</dbReference>
<dbReference type="CDD" id="cd01949">
    <property type="entry name" value="GGDEF"/>
    <property type="match status" value="1"/>
</dbReference>
<dbReference type="EMBL" id="CP029425">
    <property type="protein sequence ID" value="AWL92491.1"/>
    <property type="molecule type" value="Genomic_DNA"/>
</dbReference>
<dbReference type="SMART" id="SM00091">
    <property type="entry name" value="PAS"/>
    <property type="match status" value="2"/>
</dbReference>
<dbReference type="InterPro" id="IPR000700">
    <property type="entry name" value="PAS-assoc_C"/>
</dbReference>
<dbReference type="Pfam" id="PF12860">
    <property type="entry name" value="PAS_7"/>
    <property type="match status" value="1"/>
</dbReference>
<dbReference type="OrthoDB" id="9814202at2"/>
<dbReference type="CDD" id="cd01948">
    <property type="entry name" value="EAL"/>
    <property type="match status" value="1"/>
</dbReference>
<dbReference type="InterPro" id="IPR000014">
    <property type="entry name" value="PAS"/>
</dbReference>
<dbReference type="InterPro" id="IPR052155">
    <property type="entry name" value="Biofilm_reg_signaling"/>
</dbReference>
<protein>
    <submittedName>
        <fullName evidence="1">GGDEF domain-containing protein</fullName>
    </submittedName>
</protein>
<dbReference type="CDD" id="cd12915">
    <property type="entry name" value="PDC2_DGC_like"/>
    <property type="match status" value="1"/>
</dbReference>
<dbReference type="Pfam" id="PF08448">
    <property type="entry name" value="PAS_4"/>
    <property type="match status" value="1"/>
</dbReference>
<dbReference type="PROSITE" id="PS50113">
    <property type="entry name" value="PAC"/>
    <property type="match status" value="1"/>
</dbReference>
<dbReference type="NCBIfam" id="TIGR00254">
    <property type="entry name" value="GGDEF"/>
    <property type="match status" value="1"/>
</dbReference>
<dbReference type="InterPro" id="IPR029787">
    <property type="entry name" value="Nucleotide_cyclase"/>
</dbReference>
<dbReference type="InterPro" id="IPR035965">
    <property type="entry name" value="PAS-like_dom_sf"/>
</dbReference>
<dbReference type="Gene3D" id="3.30.450.20">
    <property type="entry name" value="PAS domain"/>
    <property type="match status" value="4"/>
</dbReference>
<dbReference type="Proteomes" id="UP000215703">
    <property type="component" value="Chromosome"/>
</dbReference>
<dbReference type="Pfam" id="PF00563">
    <property type="entry name" value="EAL"/>
    <property type="match status" value="1"/>
</dbReference>
<dbReference type="SUPFAM" id="SSF141868">
    <property type="entry name" value="EAL domain-like"/>
    <property type="match status" value="1"/>
</dbReference>
<reference evidence="1 2" key="1">
    <citation type="journal article" date="2014" name="Int. J. Syst. Evol. Microbiol.">
        <title>Bradyrhizobium ottawaense sp. nov., a symbiotic nitrogen fixing bacterium from root nodules of soybeans in Canada.</title>
        <authorList>
            <person name="Yu X."/>
            <person name="Cloutier S."/>
            <person name="Tambong J.T."/>
            <person name="Bromfield E.S."/>
        </authorList>
    </citation>
    <scope>NUCLEOTIDE SEQUENCE [LARGE SCALE GENOMIC DNA]</scope>
    <source>
        <strain evidence="1 2">OO99</strain>
    </source>
</reference>
<evidence type="ECO:0000313" key="2">
    <source>
        <dbReference type="Proteomes" id="UP000215703"/>
    </source>
</evidence>
<dbReference type="InterPro" id="IPR035919">
    <property type="entry name" value="EAL_sf"/>
</dbReference>
<dbReference type="AlphaFoldDB" id="A0A2U8P439"/>
<accession>A0A2U8P439</accession>
<dbReference type="PANTHER" id="PTHR44757:SF2">
    <property type="entry name" value="BIOFILM ARCHITECTURE MAINTENANCE PROTEIN MBAA"/>
    <property type="match status" value="1"/>
</dbReference>
<dbReference type="PROSITE" id="PS50883">
    <property type="entry name" value="EAL"/>
    <property type="match status" value="1"/>
</dbReference>
<dbReference type="CDD" id="cd00130">
    <property type="entry name" value="PAS"/>
    <property type="match status" value="1"/>
</dbReference>
<dbReference type="Gene3D" id="3.20.20.450">
    <property type="entry name" value="EAL domain"/>
    <property type="match status" value="1"/>
</dbReference>
<dbReference type="SUPFAM" id="SSF55785">
    <property type="entry name" value="PYP-like sensor domain (PAS domain)"/>
    <property type="match status" value="2"/>
</dbReference>
<evidence type="ECO:0000313" key="1">
    <source>
        <dbReference type="EMBL" id="AWL92491.1"/>
    </source>
</evidence>
<dbReference type="Pfam" id="PF00990">
    <property type="entry name" value="GGDEF"/>
    <property type="match status" value="1"/>
</dbReference>
<dbReference type="SUPFAM" id="SSF55073">
    <property type="entry name" value="Nucleotide cyclase"/>
    <property type="match status" value="1"/>
</dbReference>